<organism evidence="2">
    <name type="scientific">Oryza sativa subsp. japonica</name>
    <name type="common">Rice</name>
    <dbReference type="NCBI Taxonomy" id="39947"/>
    <lineage>
        <taxon>Eukaryota</taxon>
        <taxon>Viridiplantae</taxon>
        <taxon>Streptophyta</taxon>
        <taxon>Embryophyta</taxon>
        <taxon>Tracheophyta</taxon>
        <taxon>Spermatophyta</taxon>
        <taxon>Magnoliopsida</taxon>
        <taxon>Liliopsida</taxon>
        <taxon>Poales</taxon>
        <taxon>Poaceae</taxon>
        <taxon>BOP clade</taxon>
        <taxon>Oryzoideae</taxon>
        <taxon>Oryzeae</taxon>
        <taxon>Oryzinae</taxon>
        <taxon>Oryza</taxon>
        <taxon>Oryza sativa</taxon>
    </lineage>
</organism>
<protein>
    <submittedName>
        <fullName evidence="2">Retrotransposon protein, putative, Ty3-gypsy subclass</fullName>
    </submittedName>
</protein>
<reference evidence="2" key="1">
    <citation type="journal article" date="2005" name="BMC Biol.">
        <title>The sequence of rice chromosomes 11 and 12, rich in disease resistance genes and recent gene duplications.</title>
        <authorList>
            <consortium name="The rice chromosomes 11 and 12 sequencing consortia"/>
        </authorList>
    </citation>
    <scope>NUCLEOTIDE SEQUENCE [LARGE SCALE GENOMIC DNA]</scope>
</reference>
<name>Q2R4Q0_ORYSJ</name>
<reference evidence="2" key="2">
    <citation type="submission" date="2005-04" db="EMBL/GenBank/DDBJ databases">
        <authorList>
            <person name="Buell C.R."/>
            <person name="Wing R.A."/>
            <person name="McCombie W.A."/>
            <person name="Ouyang S."/>
        </authorList>
    </citation>
    <scope>NUCLEOTIDE SEQUENCE</scope>
</reference>
<evidence type="ECO:0000313" key="2">
    <source>
        <dbReference type="EMBL" id="ABA93532.1"/>
    </source>
</evidence>
<dbReference type="AlphaFoldDB" id="Q2R4Q0"/>
<gene>
    <name evidence="2" type="ordered locus">LOC_Os11g27720</name>
</gene>
<reference evidence="2" key="3">
    <citation type="submission" date="2006-01" db="EMBL/GenBank/DDBJ databases">
        <authorList>
            <person name="Buell R."/>
        </authorList>
    </citation>
    <scope>NUCLEOTIDE SEQUENCE</scope>
</reference>
<evidence type="ECO:0000256" key="1">
    <source>
        <dbReference type="SAM" id="MobiDB-lite"/>
    </source>
</evidence>
<sequence length="95" mass="10251">MPAEGGENGVLTGVRGRMNSGGISMTGGGGRGSSRDDEANGGGGAARWRLLWWRAAAGGVEMVAADGCTVRERWRARERPAEKGKRRRMMWGWFI</sequence>
<proteinExistence type="predicted"/>
<dbReference type="EMBL" id="DP000010">
    <property type="protein sequence ID" value="ABA93532.1"/>
    <property type="molecule type" value="Genomic_DNA"/>
</dbReference>
<feature type="region of interest" description="Disordered" evidence="1">
    <location>
        <begin position="1"/>
        <end position="42"/>
    </location>
</feature>
<accession>Q2R4Q0</accession>